<reference evidence="3 4" key="1">
    <citation type="submission" date="2016-11" db="UniProtKB">
        <authorList>
            <consortium name="WormBaseParasite"/>
        </authorList>
    </citation>
    <scope>IDENTIFICATION</scope>
</reference>
<keyword evidence="2" id="KW-1185">Reference proteome</keyword>
<dbReference type="Proteomes" id="UP000095280">
    <property type="component" value="Unplaced"/>
</dbReference>
<organism evidence="2 4">
    <name type="scientific">Macrostomum lignano</name>
    <dbReference type="NCBI Taxonomy" id="282301"/>
    <lineage>
        <taxon>Eukaryota</taxon>
        <taxon>Metazoa</taxon>
        <taxon>Spiralia</taxon>
        <taxon>Lophotrochozoa</taxon>
        <taxon>Platyhelminthes</taxon>
        <taxon>Rhabditophora</taxon>
        <taxon>Macrostomorpha</taxon>
        <taxon>Macrostomida</taxon>
        <taxon>Macrostomidae</taxon>
        <taxon>Macrostomum</taxon>
    </lineage>
</organism>
<evidence type="ECO:0000256" key="1">
    <source>
        <dbReference type="SAM" id="MobiDB-lite"/>
    </source>
</evidence>
<evidence type="ECO:0000313" key="3">
    <source>
        <dbReference type="WBParaSite" id="maker-uti_cns_0006206-snap-gene-0.7-mRNA-1"/>
    </source>
</evidence>
<evidence type="ECO:0000313" key="2">
    <source>
        <dbReference type="Proteomes" id="UP000095280"/>
    </source>
</evidence>
<feature type="region of interest" description="Disordered" evidence="1">
    <location>
        <begin position="1"/>
        <end position="28"/>
    </location>
</feature>
<dbReference type="AlphaFoldDB" id="A0A1I8HY54"/>
<name>A0A1I8HY54_9PLAT</name>
<sequence length="84" mass="9274">MQLRQVLPATEPSGAQAKRLQPSVKRNPSWSLPTPFTLAQTVAGAAFGQVRGSRRLKIARATSRQRRWSASDSARGQSRLCRVE</sequence>
<dbReference type="WBParaSite" id="maker-uti_cns_0006206-snap-gene-0.7-mRNA-1">
    <property type="protein sequence ID" value="maker-uti_cns_0006206-snap-gene-0.7-mRNA-1"/>
    <property type="gene ID" value="maker-uti_cns_0006206-snap-gene-0.7"/>
</dbReference>
<proteinExistence type="predicted"/>
<feature type="compositionally biased region" description="Basic residues" evidence="1">
    <location>
        <begin position="58"/>
        <end position="67"/>
    </location>
</feature>
<feature type="region of interest" description="Disordered" evidence="1">
    <location>
        <begin position="58"/>
        <end position="84"/>
    </location>
</feature>
<dbReference type="WBParaSite" id="maker-uti_cns_0008547-snap-gene-0.5-mRNA-1">
    <property type="protein sequence ID" value="maker-uti_cns_0008547-snap-gene-0.5-mRNA-1"/>
    <property type="gene ID" value="maker-uti_cns_0008547-snap-gene-0.5"/>
</dbReference>
<accession>A0A1I8HY54</accession>
<evidence type="ECO:0000313" key="4">
    <source>
        <dbReference type="WBParaSite" id="maker-uti_cns_0008547-snap-gene-0.5-mRNA-1"/>
    </source>
</evidence>
<protein>
    <submittedName>
        <fullName evidence="3 4">Uncharacterized protein</fullName>
    </submittedName>
</protein>